<proteinExistence type="predicted"/>
<organism evidence="1">
    <name type="scientific">Human betaherpesvirus 6</name>
    <dbReference type="NCBI Taxonomy" id="10368"/>
    <lineage>
        <taxon>Viruses</taxon>
        <taxon>Duplodnaviria</taxon>
        <taxon>Heunggongvirae</taxon>
        <taxon>Peploviricota</taxon>
        <taxon>Herviviricetes</taxon>
        <taxon>Herpesvirales</taxon>
        <taxon>Orthoherpesviridae</taxon>
        <taxon>Betaherpesvirinae</taxon>
        <taxon>Roseolovirus</taxon>
    </lineage>
</organism>
<name>A0A1W6G136_9BETA</name>
<reference evidence="1" key="1">
    <citation type="journal article" date="2018" name="BMC Genomics">
        <title>Comparative genomic, transcriptomic, and proteomic reannotation of human herpesvirus 6.</title>
        <authorList>
            <person name="Greninger A.L."/>
            <person name="Knudsen G.M."/>
            <person name="Roychoudhury P."/>
            <person name="Hanson D.J."/>
            <person name="Sedlak R.H."/>
            <person name="Xie H."/>
            <person name="Guan J."/>
            <person name="Nguyen T."/>
            <person name="Peddu V."/>
            <person name="Boeckh M."/>
            <person name="Huang M.L."/>
            <person name="Cook L."/>
            <person name="Depledge D.P."/>
            <person name="Zerr D.M."/>
            <person name="Koelle D.M."/>
            <person name="Gantt S."/>
            <person name="Yoshikawa T."/>
            <person name="Caserta M."/>
            <person name="Hill J.A."/>
            <person name="Jerome K.R."/>
        </authorList>
    </citation>
    <scope>NUCLEOTIDE SEQUENCE</scope>
    <source>
        <strain evidence="1">HP8H1</strain>
    </source>
</reference>
<accession>A0A1W6G136</accession>
<protein>
    <submittedName>
        <fullName evidence="1">Uncharacterized protein</fullName>
    </submittedName>
</protein>
<evidence type="ECO:0000313" key="1">
    <source>
        <dbReference type="EMBL" id="ARM06490.1"/>
    </source>
</evidence>
<dbReference type="EMBL" id="KY315527">
    <property type="protein sequence ID" value="ARM06490.1"/>
    <property type="molecule type" value="Genomic_DNA"/>
</dbReference>
<sequence length="77" mass="9429">MLTRVVIPTLRYDFSLQQNRFKHRNVQNLRRDPLKPHGDTRHPTHNQYIHHQLNPYCFHRARVFHLHGKFQPDILIL</sequence>